<evidence type="ECO:0000313" key="1">
    <source>
        <dbReference type="EMBL" id="CAH2307093.1"/>
    </source>
</evidence>
<sequence>HGTQKQETHSRQTSGNRRYCRSAAEATKDPEVCNGVAIGWVFPGIQRAFLCRKFTCDQPVKRYPASPSKLVAQQLITEEKLRGLLNELCWKIAADIGQFQEKINRVSARLHTTELNTMAHEIRISSLEHKLQTLYHSQAQTQERMAALEDKRHFKNVKIPSLKDKTEAAELPHFLRRLHIHLLGKSHAAGQVVLDTKVNKWRLWD</sequence>
<reference evidence="1" key="1">
    <citation type="submission" date="2022-03" db="EMBL/GenBank/DDBJ databases">
        <authorList>
            <person name="Alioto T."/>
            <person name="Alioto T."/>
            <person name="Gomez Garrido J."/>
        </authorList>
    </citation>
    <scope>NUCLEOTIDE SEQUENCE</scope>
</reference>
<protein>
    <submittedName>
        <fullName evidence="1">Uncharacterized protein</fullName>
    </submittedName>
</protein>
<evidence type="ECO:0000313" key="2">
    <source>
        <dbReference type="Proteomes" id="UP001295444"/>
    </source>
</evidence>
<gene>
    <name evidence="1" type="ORF">PECUL_23A039096</name>
</gene>
<keyword evidence="2" id="KW-1185">Reference proteome</keyword>
<proteinExistence type="predicted"/>
<accession>A0AAD1SU07</accession>
<name>A0AAD1SU07_PELCU</name>
<organism evidence="1 2">
    <name type="scientific">Pelobates cultripes</name>
    <name type="common">Western spadefoot toad</name>
    <dbReference type="NCBI Taxonomy" id="61616"/>
    <lineage>
        <taxon>Eukaryota</taxon>
        <taxon>Metazoa</taxon>
        <taxon>Chordata</taxon>
        <taxon>Craniata</taxon>
        <taxon>Vertebrata</taxon>
        <taxon>Euteleostomi</taxon>
        <taxon>Amphibia</taxon>
        <taxon>Batrachia</taxon>
        <taxon>Anura</taxon>
        <taxon>Pelobatoidea</taxon>
        <taxon>Pelobatidae</taxon>
        <taxon>Pelobates</taxon>
    </lineage>
</organism>
<dbReference type="EMBL" id="OW240918">
    <property type="protein sequence ID" value="CAH2307093.1"/>
    <property type="molecule type" value="Genomic_DNA"/>
</dbReference>
<dbReference type="AlphaFoldDB" id="A0AAD1SU07"/>
<dbReference type="Proteomes" id="UP001295444">
    <property type="component" value="Chromosome 07"/>
</dbReference>
<feature type="non-terminal residue" evidence="1">
    <location>
        <position position="1"/>
    </location>
</feature>